<accession>A0A6G6Y1I3</accession>
<dbReference type="PROSITE" id="PS51352">
    <property type="entry name" value="THIOREDOXIN_2"/>
    <property type="match status" value="1"/>
</dbReference>
<dbReference type="PIRSF" id="PIRSF000239">
    <property type="entry name" value="AHPC"/>
    <property type="match status" value="1"/>
</dbReference>
<dbReference type="InterPro" id="IPR036249">
    <property type="entry name" value="Thioredoxin-like_sf"/>
</dbReference>
<evidence type="ECO:0000256" key="6">
    <source>
        <dbReference type="ARBA" id="ARBA00023002"/>
    </source>
</evidence>
<name>A0A6G6Y1I3_9SPHN</name>
<evidence type="ECO:0000256" key="12">
    <source>
        <dbReference type="ARBA" id="ARBA00049091"/>
    </source>
</evidence>
<feature type="signal peptide" evidence="14">
    <location>
        <begin position="1"/>
        <end position="20"/>
    </location>
</feature>
<keyword evidence="4" id="KW-0575">Peroxidase</keyword>
<dbReference type="EC" id="1.11.1.24" evidence="3"/>
<evidence type="ECO:0000256" key="8">
    <source>
        <dbReference type="ARBA" id="ARBA00023284"/>
    </source>
</evidence>
<dbReference type="Gene3D" id="3.40.30.10">
    <property type="entry name" value="Glutaredoxin"/>
    <property type="match status" value="1"/>
</dbReference>
<keyword evidence="17" id="KW-1185">Reference proteome</keyword>
<dbReference type="GO" id="GO:0008379">
    <property type="term" value="F:thioredoxin peroxidase activity"/>
    <property type="evidence" value="ECO:0007669"/>
    <property type="project" value="TreeGrafter"/>
</dbReference>
<reference evidence="16 17" key="1">
    <citation type="submission" date="2020-02" db="EMBL/GenBank/DDBJ databases">
        <authorList>
            <person name="Zheng R.K."/>
            <person name="Sun C.M."/>
        </authorList>
    </citation>
    <scope>NUCLEOTIDE SEQUENCE [LARGE SCALE GENOMIC DNA]</scope>
    <source>
        <strain evidence="17">zrk23</strain>
    </source>
</reference>
<keyword evidence="14" id="KW-0732">Signal</keyword>
<keyword evidence="5" id="KW-0049">Antioxidant</keyword>
<evidence type="ECO:0000256" key="1">
    <source>
        <dbReference type="ARBA" id="ARBA00003330"/>
    </source>
</evidence>
<dbReference type="Proteomes" id="UP000501568">
    <property type="component" value="Chromosome"/>
</dbReference>
<dbReference type="InterPro" id="IPR024706">
    <property type="entry name" value="Peroxiredoxin_AhpC-typ"/>
</dbReference>
<dbReference type="CDD" id="cd03017">
    <property type="entry name" value="PRX_BCP"/>
    <property type="match status" value="1"/>
</dbReference>
<evidence type="ECO:0000313" key="16">
    <source>
        <dbReference type="EMBL" id="QIG78785.1"/>
    </source>
</evidence>
<proteinExistence type="inferred from homology"/>
<evidence type="ECO:0000256" key="2">
    <source>
        <dbReference type="ARBA" id="ARBA00011245"/>
    </source>
</evidence>
<dbReference type="KEGG" id="spzr:G5C33_02590"/>
<comment type="catalytic activity">
    <reaction evidence="12">
        <text>a hydroperoxide + [thioredoxin]-dithiol = an alcohol + [thioredoxin]-disulfide + H2O</text>
        <dbReference type="Rhea" id="RHEA:62620"/>
        <dbReference type="Rhea" id="RHEA-COMP:10698"/>
        <dbReference type="Rhea" id="RHEA-COMP:10700"/>
        <dbReference type="ChEBI" id="CHEBI:15377"/>
        <dbReference type="ChEBI" id="CHEBI:29950"/>
        <dbReference type="ChEBI" id="CHEBI:30879"/>
        <dbReference type="ChEBI" id="CHEBI:35924"/>
        <dbReference type="ChEBI" id="CHEBI:50058"/>
        <dbReference type="EC" id="1.11.1.24"/>
    </reaction>
</comment>
<keyword evidence="7" id="KW-1015">Disulfide bond</keyword>
<dbReference type="RefSeq" id="WP_165325783.1">
    <property type="nucleotide sequence ID" value="NZ_CP049109.1"/>
</dbReference>
<comment type="similarity">
    <text evidence="10">Belongs to the peroxiredoxin family. BCP/PrxQ subfamily.</text>
</comment>
<evidence type="ECO:0000256" key="5">
    <source>
        <dbReference type="ARBA" id="ARBA00022862"/>
    </source>
</evidence>
<dbReference type="EMBL" id="CP049109">
    <property type="protein sequence ID" value="QIG78785.1"/>
    <property type="molecule type" value="Genomic_DNA"/>
</dbReference>
<dbReference type="GO" id="GO:0034599">
    <property type="term" value="P:cellular response to oxidative stress"/>
    <property type="evidence" value="ECO:0007669"/>
    <property type="project" value="TreeGrafter"/>
</dbReference>
<gene>
    <name evidence="16" type="ORF">G5C33_02590</name>
</gene>
<dbReference type="InterPro" id="IPR000866">
    <property type="entry name" value="AhpC/TSA"/>
</dbReference>
<evidence type="ECO:0000256" key="3">
    <source>
        <dbReference type="ARBA" id="ARBA00013017"/>
    </source>
</evidence>
<evidence type="ECO:0000256" key="10">
    <source>
        <dbReference type="ARBA" id="ARBA00038489"/>
    </source>
</evidence>
<dbReference type="InterPro" id="IPR013766">
    <property type="entry name" value="Thioredoxin_domain"/>
</dbReference>
<comment type="function">
    <text evidence="1">Thiol-specific peroxidase that catalyzes the reduction of hydrogen peroxide and organic hydroperoxides to water and alcohols, respectively. Plays a role in cell protection against oxidative stress by detoxifying peroxides and as sensor of hydrogen peroxide-mediated signaling events.</text>
</comment>
<dbReference type="PANTHER" id="PTHR42801:SF4">
    <property type="entry name" value="AHPC_TSA FAMILY PROTEIN"/>
    <property type="match status" value="1"/>
</dbReference>
<evidence type="ECO:0000256" key="14">
    <source>
        <dbReference type="SAM" id="SignalP"/>
    </source>
</evidence>
<dbReference type="GO" id="GO:0005737">
    <property type="term" value="C:cytoplasm"/>
    <property type="evidence" value="ECO:0007669"/>
    <property type="project" value="TreeGrafter"/>
</dbReference>
<evidence type="ECO:0000259" key="15">
    <source>
        <dbReference type="PROSITE" id="PS51352"/>
    </source>
</evidence>
<keyword evidence="6" id="KW-0560">Oxidoreductase</keyword>
<dbReference type="AlphaFoldDB" id="A0A6G6Y1I3"/>
<feature type="active site" description="Cysteine sulfenic acid (-SOH) intermediate; for peroxidase activity" evidence="13">
    <location>
        <position position="68"/>
    </location>
</feature>
<evidence type="ECO:0000256" key="13">
    <source>
        <dbReference type="PIRSR" id="PIRSR000239-1"/>
    </source>
</evidence>
<evidence type="ECO:0000256" key="9">
    <source>
        <dbReference type="ARBA" id="ARBA00032824"/>
    </source>
</evidence>
<keyword evidence="8" id="KW-0676">Redox-active center</keyword>
<dbReference type="SUPFAM" id="SSF52833">
    <property type="entry name" value="Thioredoxin-like"/>
    <property type="match status" value="1"/>
</dbReference>
<dbReference type="InterPro" id="IPR050924">
    <property type="entry name" value="Peroxiredoxin_BCP/PrxQ"/>
</dbReference>
<evidence type="ECO:0000313" key="17">
    <source>
        <dbReference type="Proteomes" id="UP000501568"/>
    </source>
</evidence>
<sequence length="178" mass="18441">MRLSMLIAPLAIVAAPPAAAQLAPGDAAPDFTTQGALAGQEFTLHLAEKLKQGPVILYFFPAAFTPGCNAEAAAFADAVDDFRAAGASVIGMSADGVEQLKPFSQQHCAGKFPVASATPAIISGYDVSLGRQYQGRNITSRTSYVIGQDGKVAYAFTDSNPARHVANTLAAVRELAAE</sequence>
<dbReference type="PANTHER" id="PTHR42801">
    <property type="entry name" value="THIOREDOXIN-DEPENDENT PEROXIDE REDUCTASE"/>
    <property type="match status" value="1"/>
</dbReference>
<evidence type="ECO:0000256" key="4">
    <source>
        <dbReference type="ARBA" id="ARBA00022559"/>
    </source>
</evidence>
<protein>
    <recommendedName>
        <fullName evidence="3">thioredoxin-dependent peroxiredoxin</fullName>
        <ecNumber evidence="3">1.11.1.24</ecNumber>
    </recommendedName>
    <alternativeName>
        <fullName evidence="9">Thioredoxin peroxidase</fullName>
    </alternativeName>
    <alternativeName>
        <fullName evidence="11">Thioredoxin-dependent peroxiredoxin Bcp</fullName>
    </alternativeName>
</protein>
<feature type="chain" id="PRO_5026321969" description="thioredoxin-dependent peroxiredoxin" evidence="14">
    <location>
        <begin position="21"/>
        <end position="178"/>
    </location>
</feature>
<evidence type="ECO:0000256" key="11">
    <source>
        <dbReference type="ARBA" id="ARBA00042639"/>
    </source>
</evidence>
<dbReference type="GO" id="GO:0045454">
    <property type="term" value="P:cell redox homeostasis"/>
    <property type="evidence" value="ECO:0007669"/>
    <property type="project" value="TreeGrafter"/>
</dbReference>
<feature type="domain" description="Thioredoxin" evidence="15">
    <location>
        <begin position="22"/>
        <end position="177"/>
    </location>
</feature>
<organism evidence="16 17">
    <name type="scientific">Stakelama tenebrarum</name>
    <dbReference type="NCBI Taxonomy" id="2711215"/>
    <lineage>
        <taxon>Bacteria</taxon>
        <taxon>Pseudomonadati</taxon>
        <taxon>Pseudomonadota</taxon>
        <taxon>Alphaproteobacteria</taxon>
        <taxon>Sphingomonadales</taxon>
        <taxon>Sphingomonadaceae</taxon>
        <taxon>Stakelama</taxon>
    </lineage>
</organism>
<comment type="subunit">
    <text evidence="2">Monomer.</text>
</comment>
<evidence type="ECO:0000256" key="7">
    <source>
        <dbReference type="ARBA" id="ARBA00023157"/>
    </source>
</evidence>
<dbReference type="Pfam" id="PF00578">
    <property type="entry name" value="AhpC-TSA"/>
    <property type="match status" value="1"/>
</dbReference>